<evidence type="ECO:0000256" key="9">
    <source>
        <dbReference type="ARBA" id="ARBA00023136"/>
    </source>
</evidence>
<name>A0ABT7C772_9MICO</name>
<evidence type="ECO:0000256" key="10">
    <source>
        <dbReference type="SAM" id="MobiDB-lite"/>
    </source>
</evidence>
<comment type="subcellular location">
    <subcellularLocation>
        <location evidence="1">Cell membrane</location>
        <topology evidence="1">Single-pass membrane protein</topology>
    </subcellularLocation>
</comment>
<evidence type="ECO:0000256" key="3">
    <source>
        <dbReference type="ARBA" id="ARBA00022448"/>
    </source>
</evidence>
<protein>
    <submittedName>
        <fullName evidence="11">Preprotein translocase subunit YajC</fullName>
    </submittedName>
</protein>
<keyword evidence="3" id="KW-0813">Transport</keyword>
<evidence type="ECO:0000313" key="11">
    <source>
        <dbReference type="EMBL" id="MDJ1371043.1"/>
    </source>
</evidence>
<feature type="compositionally biased region" description="Acidic residues" evidence="10">
    <location>
        <begin position="111"/>
        <end position="122"/>
    </location>
</feature>
<feature type="compositionally biased region" description="Low complexity" evidence="10">
    <location>
        <begin position="82"/>
        <end position="93"/>
    </location>
</feature>
<dbReference type="PANTHER" id="PTHR33909">
    <property type="entry name" value="SEC TRANSLOCON ACCESSORY COMPLEX SUBUNIT YAJC"/>
    <property type="match status" value="1"/>
</dbReference>
<reference evidence="11" key="1">
    <citation type="submission" date="2018-03" db="EMBL/GenBank/DDBJ databases">
        <authorList>
            <person name="Nunes O.C."/>
            <person name="Lopes A.R."/>
            <person name="Froufe H."/>
            <person name="Munoz-Merida A."/>
            <person name="Barroso C."/>
            <person name="Egas C."/>
        </authorList>
    </citation>
    <scope>NUCLEOTIDE SEQUENCE</scope>
    <source>
        <strain evidence="11">ON4</strain>
    </source>
</reference>
<evidence type="ECO:0000256" key="1">
    <source>
        <dbReference type="ARBA" id="ARBA00004162"/>
    </source>
</evidence>
<accession>A0ABT7C772</accession>
<keyword evidence="6" id="KW-0653">Protein transport</keyword>
<proteinExistence type="inferred from homology"/>
<organism evidence="11 12">
    <name type="scientific">Gulosibacter molinativorax</name>
    <dbReference type="NCBI Taxonomy" id="256821"/>
    <lineage>
        <taxon>Bacteria</taxon>
        <taxon>Bacillati</taxon>
        <taxon>Actinomycetota</taxon>
        <taxon>Actinomycetes</taxon>
        <taxon>Micrococcales</taxon>
        <taxon>Microbacteriaceae</taxon>
        <taxon>Gulosibacter</taxon>
    </lineage>
</organism>
<reference evidence="11" key="2">
    <citation type="journal article" date="2022" name="Sci. Rep.">
        <title>In silico prediction of the enzymes involved in the degradation of the herbicide molinate by Gulosibacter molinativorax ON4T.</title>
        <authorList>
            <person name="Lopes A.R."/>
            <person name="Bunin E."/>
            <person name="Viana A.T."/>
            <person name="Froufe H."/>
            <person name="Munoz-Merida A."/>
            <person name="Pinho D."/>
            <person name="Figueiredo J."/>
            <person name="Barroso C."/>
            <person name="Vaz-Moreira I."/>
            <person name="Bellanger X."/>
            <person name="Egas C."/>
            <person name="Nunes O.C."/>
        </authorList>
    </citation>
    <scope>NUCLEOTIDE SEQUENCE</scope>
    <source>
        <strain evidence="11">ON4</strain>
    </source>
</reference>
<evidence type="ECO:0000256" key="8">
    <source>
        <dbReference type="ARBA" id="ARBA00023010"/>
    </source>
</evidence>
<dbReference type="EMBL" id="PXVD01000009">
    <property type="protein sequence ID" value="MDJ1371043.1"/>
    <property type="molecule type" value="Genomic_DNA"/>
</dbReference>
<keyword evidence="8" id="KW-0811">Translocation</keyword>
<keyword evidence="5" id="KW-0812">Transmembrane</keyword>
<dbReference type="Pfam" id="PF02699">
    <property type="entry name" value="YajC"/>
    <property type="match status" value="1"/>
</dbReference>
<dbReference type="PANTHER" id="PTHR33909:SF1">
    <property type="entry name" value="SEC TRANSLOCON ACCESSORY COMPLEX SUBUNIT YAJC"/>
    <property type="match status" value="1"/>
</dbReference>
<sequence length="129" mass="14128">MMVFMWRSNKKRTAQQQELRAKIQPGAEVMTQSGIFGTLLSVDEASNVATLETSPGVEIRVHSQTIAHVVEPKIEVPDDASELTGDTELTGTEPSIDETDVRDTDVRENDANDANDNDGDTSNDERPKA</sequence>
<keyword evidence="9" id="KW-0472">Membrane</keyword>
<evidence type="ECO:0000256" key="5">
    <source>
        <dbReference type="ARBA" id="ARBA00022692"/>
    </source>
</evidence>
<comment type="caution">
    <text evidence="11">The sequence shown here is derived from an EMBL/GenBank/DDBJ whole genome shotgun (WGS) entry which is preliminary data.</text>
</comment>
<feature type="compositionally biased region" description="Basic and acidic residues" evidence="10">
    <location>
        <begin position="99"/>
        <end position="110"/>
    </location>
</feature>
<dbReference type="Proteomes" id="UP001170379">
    <property type="component" value="Unassembled WGS sequence"/>
</dbReference>
<keyword evidence="4" id="KW-1003">Cell membrane</keyword>
<evidence type="ECO:0000256" key="2">
    <source>
        <dbReference type="ARBA" id="ARBA00006742"/>
    </source>
</evidence>
<gene>
    <name evidence="11" type="ORF">C7K25_06645</name>
</gene>
<dbReference type="InterPro" id="IPR003849">
    <property type="entry name" value="Preprotein_translocase_YajC"/>
</dbReference>
<evidence type="ECO:0000256" key="4">
    <source>
        <dbReference type="ARBA" id="ARBA00022475"/>
    </source>
</evidence>
<feature type="region of interest" description="Disordered" evidence="10">
    <location>
        <begin position="72"/>
        <end position="129"/>
    </location>
</feature>
<evidence type="ECO:0000313" key="12">
    <source>
        <dbReference type="Proteomes" id="UP001170379"/>
    </source>
</evidence>
<comment type="similarity">
    <text evidence="2">Belongs to the YajC family.</text>
</comment>
<evidence type="ECO:0000256" key="7">
    <source>
        <dbReference type="ARBA" id="ARBA00022989"/>
    </source>
</evidence>
<keyword evidence="12" id="KW-1185">Reference proteome</keyword>
<evidence type="ECO:0000256" key="6">
    <source>
        <dbReference type="ARBA" id="ARBA00022927"/>
    </source>
</evidence>
<dbReference type="SMART" id="SM01323">
    <property type="entry name" value="YajC"/>
    <property type="match status" value="1"/>
</dbReference>
<keyword evidence="7" id="KW-1133">Transmembrane helix</keyword>